<dbReference type="NCBIfam" id="TIGR00171">
    <property type="entry name" value="leuD"/>
    <property type="match status" value="1"/>
</dbReference>
<dbReference type="CDD" id="cd01577">
    <property type="entry name" value="IPMI_Swivel"/>
    <property type="match status" value="1"/>
</dbReference>
<evidence type="ECO:0000256" key="1">
    <source>
        <dbReference type="ARBA" id="ARBA00000491"/>
    </source>
</evidence>
<keyword evidence="6 10" id="KW-0432">Leucine biosynthesis</keyword>
<feature type="domain" description="Aconitase A/isopropylmalate dehydratase small subunit swivel" evidence="11">
    <location>
        <begin position="1"/>
        <end position="132"/>
    </location>
</feature>
<sequence length="222" mass="25282">MKPYTTEQGIVAPLDRSNVDTDLIIPKQFLKSIKRTGFGDNLFDELRYLDEGFLGQDINKRPKNPDFVLNQARYAGASILLARKNFGCGSSREHAPWALEEYGFRTVIAPSFADIFYNNCFKNGMLPVILSEKDVDELFKECFANIGYQLTVDLENQKVISPSGKEYSFEVDAFRKHCLLNGLDDIGLTLQHADDIKAFEEKAKEDRPWVFKELGDKQPITK</sequence>
<evidence type="ECO:0000313" key="12">
    <source>
        <dbReference type="EMBL" id="OBX52466.1"/>
    </source>
</evidence>
<proteinExistence type="inferred from homology"/>
<evidence type="ECO:0000256" key="10">
    <source>
        <dbReference type="HAMAP-Rule" id="MF_01031"/>
    </source>
</evidence>
<reference evidence="12 13" key="1">
    <citation type="submission" date="2016-06" db="EMBL/GenBank/DDBJ databases">
        <title>Draft genome of Moraxella nonliquefaciens CCUG 60284.</title>
        <authorList>
            <person name="Salva-Serra F."/>
            <person name="Engstrom-Jakobsson H."/>
            <person name="Thorell K."/>
            <person name="Gonzales-Siles L."/>
            <person name="Karlsson R."/>
            <person name="Boulund F."/>
            <person name="Engstrand L."/>
            <person name="Kristiansson E."/>
            <person name="Moore E."/>
        </authorList>
    </citation>
    <scope>NUCLEOTIDE SEQUENCE [LARGE SCALE GENOMIC DNA]</scope>
    <source>
        <strain evidence="12 13">CCUG 60284</strain>
    </source>
</reference>
<evidence type="ECO:0000256" key="5">
    <source>
        <dbReference type="ARBA" id="ARBA00011271"/>
    </source>
</evidence>
<comment type="caution">
    <text evidence="12">The sequence shown here is derived from an EMBL/GenBank/DDBJ whole genome shotgun (WGS) entry which is preliminary data.</text>
</comment>
<dbReference type="HAMAP" id="MF_01031">
    <property type="entry name" value="LeuD_type1"/>
    <property type="match status" value="1"/>
</dbReference>
<dbReference type="Proteomes" id="UP000092671">
    <property type="component" value="Unassembled WGS sequence"/>
</dbReference>
<protein>
    <recommendedName>
        <fullName evidence="10">3-isopropylmalate dehydratase small subunit</fullName>
        <ecNumber evidence="10">4.2.1.33</ecNumber>
    </recommendedName>
    <alternativeName>
        <fullName evidence="10">Alpha-IPM isomerase</fullName>
        <shortName evidence="10">IPMI</shortName>
    </alternativeName>
    <alternativeName>
        <fullName evidence="10">Isopropylmalate isomerase</fullName>
    </alternativeName>
</protein>
<dbReference type="UniPathway" id="UPA00048">
    <property type="reaction ID" value="UER00071"/>
</dbReference>
<dbReference type="Gene3D" id="3.20.19.10">
    <property type="entry name" value="Aconitase, domain 4"/>
    <property type="match status" value="1"/>
</dbReference>
<evidence type="ECO:0000259" key="11">
    <source>
        <dbReference type="Pfam" id="PF00694"/>
    </source>
</evidence>
<organism evidence="12 13">
    <name type="scientific">Moraxella nonliquefaciens</name>
    <dbReference type="NCBI Taxonomy" id="478"/>
    <lineage>
        <taxon>Bacteria</taxon>
        <taxon>Pseudomonadati</taxon>
        <taxon>Pseudomonadota</taxon>
        <taxon>Gammaproteobacteria</taxon>
        <taxon>Moraxellales</taxon>
        <taxon>Moraxellaceae</taxon>
        <taxon>Moraxella</taxon>
    </lineage>
</organism>
<dbReference type="RefSeq" id="WP_066891334.1">
    <property type="nucleotide sequence ID" value="NZ_LZDN01000001.1"/>
</dbReference>
<dbReference type="SUPFAM" id="SSF52016">
    <property type="entry name" value="LeuD/IlvD-like"/>
    <property type="match status" value="1"/>
</dbReference>
<comment type="catalytic activity">
    <reaction evidence="1 10">
        <text>(2R,3S)-3-isopropylmalate = (2S)-2-isopropylmalate</text>
        <dbReference type="Rhea" id="RHEA:32287"/>
        <dbReference type="ChEBI" id="CHEBI:1178"/>
        <dbReference type="ChEBI" id="CHEBI:35121"/>
        <dbReference type="EC" id="4.2.1.33"/>
    </reaction>
</comment>
<keyword evidence="7 10" id="KW-0028">Amino-acid biosynthesis</keyword>
<evidence type="ECO:0000256" key="8">
    <source>
        <dbReference type="ARBA" id="ARBA00023239"/>
    </source>
</evidence>
<evidence type="ECO:0000256" key="2">
    <source>
        <dbReference type="ARBA" id="ARBA00002695"/>
    </source>
</evidence>
<dbReference type="PANTHER" id="PTHR43345">
    <property type="entry name" value="3-ISOPROPYLMALATE DEHYDRATASE SMALL SUBUNIT 2-RELATED-RELATED"/>
    <property type="match status" value="1"/>
</dbReference>
<dbReference type="InterPro" id="IPR004431">
    <property type="entry name" value="3-IsopropMal_deHydase_ssu"/>
</dbReference>
<dbReference type="FunFam" id="3.20.19.10:FF:000003">
    <property type="entry name" value="3-isopropylmalate dehydratase small subunit"/>
    <property type="match status" value="1"/>
</dbReference>
<evidence type="ECO:0000256" key="9">
    <source>
        <dbReference type="ARBA" id="ARBA00023304"/>
    </source>
</evidence>
<dbReference type="NCBIfam" id="NF002458">
    <property type="entry name" value="PRK01641.1"/>
    <property type="match status" value="1"/>
</dbReference>
<evidence type="ECO:0000256" key="3">
    <source>
        <dbReference type="ARBA" id="ARBA00004729"/>
    </source>
</evidence>
<evidence type="ECO:0000256" key="4">
    <source>
        <dbReference type="ARBA" id="ARBA00009845"/>
    </source>
</evidence>
<evidence type="ECO:0000256" key="6">
    <source>
        <dbReference type="ARBA" id="ARBA00022430"/>
    </source>
</evidence>
<dbReference type="EC" id="4.2.1.33" evidence="10"/>
<dbReference type="InterPro" id="IPR033940">
    <property type="entry name" value="IPMI_Swivel"/>
</dbReference>
<comment type="similarity">
    <text evidence="4 10">Belongs to the LeuD family. LeuD type 1 subfamily.</text>
</comment>
<accession>A0A1B8PMM7</accession>
<dbReference type="EMBL" id="LZDN01000001">
    <property type="protein sequence ID" value="OBX52466.1"/>
    <property type="molecule type" value="Genomic_DNA"/>
</dbReference>
<dbReference type="GO" id="GO:0003861">
    <property type="term" value="F:3-isopropylmalate dehydratase activity"/>
    <property type="evidence" value="ECO:0007669"/>
    <property type="project" value="UniProtKB-UniRule"/>
</dbReference>
<dbReference type="InterPro" id="IPR000573">
    <property type="entry name" value="AconitaseA/IPMdHydase_ssu_swvl"/>
</dbReference>
<comment type="subunit">
    <text evidence="5 10">Heterodimer of LeuC and LeuD.</text>
</comment>
<dbReference type="InterPro" id="IPR050075">
    <property type="entry name" value="LeuD"/>
</dbReference>
<dbReference type="GO" id="GO:0009316">
    <property type="term" value="C:3-isopropylmalate dehydratase complex"/>
    <property type="evidence" value="ECO:0007669"/>
    <property type="project" value="InterPro"/>
</dbReference>
<dbReference type="OrthoDB" id="9777465at2"/>
<evidence type="ECO:0000313" key="13">
    <source>
        <dbReference type="Proteomes" id="UP000092671"/>
    </source>
</evidence>
<name>A0A1B8PMM7_MORNO</name>
<keyword evidence="8 10" id="KW-0456">Lyase</keyword>
<dbReference type="InterPro" id="IPR015928">
    <property type="entry name" value="Aconitase/3IPM_dehydase_swvl"/>
</dbReference>
<dbReference type="PANTHER" id="PTHR43345:SF5">
    <property type="entry name" value="3-ISOPROPYLMALATE DEHYDRATASE SMALL SUBUNIT"/>
    <property type="match status" value="1"/>
</dbReference>
<keyword evidence="9 10" id="KW-0100">Branched-chain amino acid biosynthesis</keyword>
<comment type="function">
    <text evidence="2 10">Catalyzes the isomerization between 2-isopropylmalate and 3-isopropylmalate, via the formation of 2-isopropylmaleate.</text>
</comment>
<evidence type="ECO:0000256" key="7">
    <source>
        <dbReference type="ARBA" id="ARBA00022605"/>
    </source>
</evidence>
<dbReference type="Pfam" id="PF00694">
    <property type="entry name" value="Aconitase_C"/>
    <property type="match status" value="1"/>
</dbReference>
<dbReference type="GO" id="GO:0009098">
    <property type="term" value="P:L-leucine biosynthetic process"/>
    <property type="evidence" value="ECO:0007669"/>
    <property type="project" value="UniProtKB-UniRule"/>
</dbReference>
<gene>
    <name evidence="10" type="primary">leuD</name>
    <name evidence="12" type="ORF">A9Z60_02070</name>
</gene>
<comment type="pathway">
    <text evidence="3 10">Amino-acid biosynthesis; L-leucine biosynthesis; L-leucine from 3-methyl-2-oxobutanoate: step 2/4.</text>
</comment>
<dbReference type="AlphaFoldDB" id="A0A1B8PMM7"/>